<sequence length="417" mass="47633">MSVVLVSSAANDSEDRVSLLDLPDDTILCILSYMDYTDLCRLGCLNCRLNKLVKYGGLWKRLCNTIWLDSLQVYSDVSWYDNFKHWFADWSRYVKCYVDIKTAWNTLEDFTKKYCPEIYAYLKDPVTESELDQCERDMGCKLPIDLRCSFRIHNGQINELKGLMGSVELGTYHYSRTELLLDLKSAIAGFNSAESGCLFPLTFCPFHGTSQYMVLKSQHSMVSGTVIYPCEDPAALYKDYFISAGTFTEWLCSFAKKLQQNKYRARDGVIYRYYHDDNCVAVTNHIKVTVATCMMPELSSINPPKYIFAYHITMVMDEQAPSSDSCQLQHRHWEVVDGQGRIEIVDGEGVVGAFPILRPGTSYSWVSITHFATPTGYMSGYFTMEKLNSGEMFDVTCPMFTMKSLEISTSKEIQCED</sequence>
<dbReference type="SUPFAM" id="SSF160631">
    <property type="entry name" value="SMI1/KNR4-like"/>
    <property type="match status" value="1"/>
</dbReference>
<dbReference type="InterPro" id="IPR007474">
    <property type="entry name" value="ApaG_domain"/>
</dbReference>
<dbReference type="InterPro" id="IPR018958">
    <property type="entry name" value="Knr4/Smi1-like_dom"/>
</dbReference>
<evidence type="ECO:0000259" key="3">
    <source>
        <dbReference type="PROSITE" id="PS50181"/>
    </source>
</evidence>
<name>A0ABM0GSB9_SACKO</name>
<dbReference type="Pfam" id="PF09346">
    <property type="entry name" value="SMI1_KNR4"/>
    <property type="match status" value="1"/>
</dbReference>
<dbReference type="Proteomes" id="UP000694865">
    <property type="component" value="Unplaced"/>
</dbReference>
<dbReference type="PROSITE" id="PS50181">
    <property type="entry name" value="FBOX"/>
    <property type="match status" value="1"/>
</dbReference>
<evidence type="ECO:0000313" key="5">
    <source>
        <dbReference type="Proteomes" id="UP000694865"/>
    </source>
</evidence>
<dbReference type="PROSITE" id="PS51087">
    <property type="entry name" value="APAG"/>
    <property type="match status" value="1"/>
</dbReference>
<proteinExistence type="predicted"/>
<dbReference type="SUPFAM" id="SSF110069">
    <property type="entry name" value="ApaG-like"/>
    <property type="match status" value="1"/>
</dbReference>
<reference evidence="6" key="1">
    <citation type="submission" date="2025-08" db="UniProtKB">
        <authorList>
            <consortium name="RefSeq"/>
        </authorList>
    </citation>
    <scope>IDENTIFICATION</scope>
    <source>
        <tissue evidence="6">Testes</tissue>
    </source>
</reference>
<dbReference type="SMART" id="SM00256">
    <property type="entry name" value="FBOX"/>
    <property type="match status" value="1"/>
</dbReference>
<dbReference type="InterPro" id="IPR037883">
    <property type="entry name" value="Knr4/Smi1-like_sf"/>
</dbReference>
<keyword evidence="5" id="KW-1185">Reference proteome</keyword>
<feature type="domain" description="F-box" evidence="3">
    <location>
        <begin position="16"/>
        <end position="62"/>
    </location>
</feature>
<dbReference type="Pfam" id="PF12937">
    <property type="entry name" value="F-box-like"/>
    <property type="match status" value="1"/>
</dbReference>
<evidence type="ECO:0000313" key="6">
    <source>
        <dbReference type="RefSeq" id="XP_002736279.1"/>
    </source>
</evidence>
<dbReference type="InterPro" id="IPR001810">
    <property type="entry name" value="F-box_dom"/>
</dbReference>
<dbReference type="SUPFAM" id="SSF81383">
    <property type="entry name" value="F-box domain"/>
    <property type="match status" value="1"/>
</dbReference>
<dbReference type="RefSeq" id="XP_002736279.1">
    <property type="nucleotide sequence ID" value="XM_002736233.2"/>
</dbReference>
<accession>A0ABM0GSB9</accession>
<gene>
    <name evidence="6" type="primary">LOC100370962</name>
</gene>
<feature type="domain" description="ApaG" evidence="4">
    <location>
        <begin position="280"/>
        <end position="409"/>
    </location>
</feature>
<dbReference type="PANTHER" id="PTHR46550">
    <property type="entry name" value="F-BOX ONLY PROTEIN 3"/>
    <property type="match status" value="1"/>
</dbReference>
<dbReference type="Gene3D" id="1.20.1280.50">
    <property type="match status" value="1"/>
</dbReference>
<dbReference type="InterPro" id="IPR036767">
    <property type="entry name" value="ApaG_sf"/>
</dbReference>
<organism evidence="5 6">
    <name type="scientific">Saccoglossus kowalevskii</name>
    <name type="common">Acorn worm</name>
    <dbReference type="NCBI Taxonomy" id="10224"/>
    <lineage>
        <taxon>Eukaryota</taxon>
        <taxon>Metazoa</taxon>
        <taxon>Hemichordata</taxon>
        <taxon>Enteropneusta</taxon>
        <taxon>Harrimaniidae</taxon>
        <taxon>Saccoglossus</taxon>
    </lineage>
</organism>
<evidence type="ECO:0000256" key="1">
    <source>
        <dbReference type="ARBA" id="ARBA00004906"/>
    </source>
</evidence>
<dbReference type="PANTHER" id="PTHR46550:SF1">
    <property type="entry name" value="F-BOX PROTEIN 3"/>
    <property type="match status" value="1"/>
</dbReference>
<evidence type="ECO:0000259" key="4">
    <source>
        <dbReference type="PROSITE" id="PS51087"/>
    </source>
</evidence>
<dbReference type="Pfam" id="PF04379">
    <property type="entry name" value="DUF525"/>
    <property type="match status" value="1"/>
</dbReference>
<dbReference type="InterPro" id="IPR052121">
    <property type="entry name" value="F-box_SCF_Substrate_Recog"/>
</dbReference>
<dbReference type="InterPro" id="IPR036047">
    <property type="entry name" value="F-box-like_dom_sf"/>
</dbReference>
<comment type="pathway">
    <text evidence="1">Protein modification; protein ubiquitination.</text>
</comment>
<protein>
    <submittedName>
        <fullName evidence="6">F-box only protein 3-like</fullName>
    </submittedName>
</protein>
<dbReference type="SMART" id="SM00860">
    <property type="entry name" value="SMI1_KNR4"/>
    <property type="match status" value="1"/>
</dbReference>
<dbReference type="GeneID" id="100370962"/>
<keyword evidence="2" id="KW-0833">Ubl conjugation pathway</keyword>
<evidence type="ECO:0000256" key="2">
    <source>
        <dbReference type="ARBA" id="ARBA00022786"/>
    </source>
</evidence>
<dbReference type="Gene3D" id="2.60.40.1470">
    <property type="entry name" value="ApaG domain"/>
    <property type="match status" value="1"/>
</dbReference>